<name>A0A2S9XFK1_9BACT</name>
<comment type="caution">
    <text evidence="1">The sequence shown here is derived from an EMBL/GenBank/DDBJ whole genome shotgun (WGS) entry which is preliminary data.</text>
</comment>
<sequence length="193" mass="20604">MCCSLLAVNASNHNPPRAASGPPAGWSSLLADLRRRTSDLGSRSRWSVEWAIHRWASDHLPSAAIRIERSEGLTGPAPARWRLLTHIDPETGAHALAVLGGRAPLLASNVVASMINSSRGEAVVAVRGVDLQRWGRAPERHRSDSEAGQVDRAIDIALARRAAPSSEIPLPLRLAVALALETGSETREDASCP</sequence>
<reference evidence="1 2" key="1">
    <citation type="submission" date="2018-03" db="EMBL/GenBank/DDBJ databases">
        <title>Draft Genome Sequences of the Obligatory Marine Myxobacteria Enhygromyxa salina SWB005.</title>
        <authorList>
            <person name="Poehlein A."/>
            <person name="Moghaddam J.A."/>
            <person name="Harms H."/>
            <person name="Alanjari M."/>
            <person name="Koenig G.M."/>
            <person name="Daniel R."/>
            <person name="Schaeberle T.F."/>
        </authorList>
    </citation>
    <scope>NUCLEOTIDE SEQUENCE [LARGE SCALE GENOMIC DNA]</scope>
    <source>
        <strain evidence="1 2">SWB005</strain>
    </source>
</reference>
<accession>A0A2S9XFK1</accession>
<evidence type="ECO:0000313" key="2">
    <source>
        <dbReference type="Proteomes" id="UP000237968"/>
    </source>
</evidence>
<evidence type="ECO:0000313" key="1">
    <source>
        <dbReference type="EMBL" id="PRP91540.1"/>
    </source>
</evidence>
<dbReference type="Proteomes" id="UP000237968">
    <property type="component" value="Unassembled WGS sequence"/>
</dbReference>
<dbReference type="AlphaFoldDB" id="A0A2S9XFK1"/>
<proteinExistence type="predicted"/>
<organism evidence="1 2">
    <name type="scientific">Enhygromyxa salina</name>
    <dbReference type="NCBI Taxonomy" id="215803"/>
    <lineage>
        <taxon>Bacteria</taxon>
        <taxon>Pseudomonadati</taxon>
        <taxon>Myxococcota</taxon>
        <taxon>Polyangia</taxon>
        <taxon>Nannocystales</taxon>
        <taxon>Nannocystaceae</taxon>
        <taxon>Enhygromyxa</taxon>
    </lineage>
</organism>
<protein>
    <submittedName>
        <fullName evidence="1">Uncharacterized protein</fullName>
    </submittedName>
</protein>
<dbReference type="EMBL" id="PVNK01000238">
    <property type="protein sequence ID" value="PRP91540.1"/>
    <property type="molecule type" value="Genomic_DNA"/>
</dbReference>
<gene>
    <name evidence="1" type="ORF">ENSA5_54160</name>
</gene>
<keyword evidence="2" id="KW-1185">Reference proteome</keyword>